<accession>A0A9X8JLK7</accession>
<proteinExistence type="predicted"/>
<dbReference type="Proteomes" id="UP001138460">
    <property type="component" value="Unassembled WGS sequence"/>
</dbReference>
<keyword evidence="3" id="KW-1185">Reference proteome</keyword>
<sequence>MPVSLNTSISHTNYNRAETAPASTQEKKSEEKPKAESNEQNKESDTVKNRNPNIKEATPEEIRGKALSSLSKGLNKEIFSTNNEHKKDNDLTIAKHYGNKADEAQSTLRNKQKGPPDNSEKMLLKDAISIVLNRNKELEKIGEFTAKADMNSPHNGAYFWSGSTIKNGEVIHSAMLTAQSMAEKNSGTTLEMTQGGHALHNYSGEADSFSYLKERFKYTSGTESSPENYAPRKELIEKGINSSGVDMLAETGLAKTGAKALIPTPQDSVPHILWDMMSMRYANNVSGEATAIHAVSADDPYIKSDAYQQNTWNMKEKPILASNNVTIKEKFSEQLQGELVGGKEQHKTNWSNTGGFKGNVDTGSKT</sequence>
<dbReference type="EMBL" id="NWTM01000001">
    <property type="protein sequence ID" value="RYC44582.1"/>
    <property type="molecule type" value="Genomic_DNA"/>
</dbReference>
<organism evidence="2 3">
    <name type="scientific">Pectobacterium zantedeschiae</name>
    <dbReference type="NCBI Taxonomy" id="2034769"/>
    <lineage>
        <taxon>Bacteria</taxon>
        <taxon>Pseudomonadati</taxon>
        <taxon>Pseudomonadota</taxon>
        <taxon>Gammaproteobacteria</taxon>
        <taxon>Enterobacterales</taxon>
        <taxon>Pectobacteriaceae</taxon>
        <taxon>Pectobacterium</taxon>
    </lineage>
</organism>
<dbReference type="RefSeq" id="WP_129704654.1">
    <property type="nucleotide sequence ID" value="NZ_CP139172.1"/>
</dbReference>
<feature type="region of interest" description="Disordered" evidence="1">
    <location>
        <begin position="1"/>
        <end position="68"/>
    </location>
</feature>
<dbReference type="AlphaFoldDB" id="A0A9X8JLK7"/>
<dbReference type="OrthoDB" id="9945390at2"/>
<dbReference type="SUPFAM" id="SSF52309">
    <property type="entry name" value="N-(deoxy)ribosyltransferase-like"/>
    <property type="match status" value="1"/>
</dbReference>
<evidence type="ECO:0000256" key="1">
    <source>
        <dbReference type="SAM" id="MobiDB-lite"/>
    </source>
</evidence>
<feature type="compositionally biased region" description="Basic and acidic residues" evidence="1">
    <location>
        <begin position="25"/>
        <end position="48"/>
    </location>
</feature>
<evidence type="ECO:0000313" key="2">
    <source>
        <dbReference type="EMBL" id="RYC44582.1"/>
    </source>
</evidence>
<protein>
    <submittedName>
        <fullName evidence="2">Uncharacterized protein</fullName>
    </submittedName>
</protein>
<feature type="compositionally biased region" description="Polar residues" evidence="1">
    <location>
        <begin position="1"/>
        <end position="24"/>
    </location>
</feature>
<evidence type="ECO:0000313" key="3">
    <source>
        <dbReference type="Proteomes" id="UP001138460"/>
    </source>
</evidence>
<gene>
    <name evidence="2" type="ORF">CLR69_06050</name>
</gene>
<comment type="caution">
    <text evidence="2">The sequence shown here is derived from an EMBL/GenBank/DDBJ whole genome shotgun (WGS) entry which is preliminary data.</text>
</comment>
<name>A0A9X8JLK7_9GAMM</name>
<reference evidence="2 3" key="1">
    <citation type="journal article" date="2018" name="Syst. Appl. Microbiol.">
        <title>Pectobacterium zantedeschiae sp. nov. a new species of a soft rot pathogen isolated from Calla lily (Zantedeschia spp.).</title>
        <authorList>
            <person name="Waleron M."/>
            <person name="Misztak A."/>
            <person name="Waleron M."/>
            <person name="Franczuk M."/>
            <person name="Jonca J."/>
            <person name="Wielgomas B."/>
            <person name="Mikicinski A."/>
            <person name="Popovic T."/>
            <person name="Waleron K."/>
        </authorList>
    </citation>
    <scope>NUCLEOTIDE SEQUENCE [LARGE SCALE GENOMIC DNA]</scope>
    <source>
        <strain evidence="2 3">9M</strain>
    </source>
</reference>
<feature type="region of interest" description="Disordered" evidence="1">
    <location>
        <begin position="341"/>
        <end position="366"/>
    </location>
</feature>
<feature type="region of interest" description="Disordered" evidence="1">
    <location>
        <begin position="101"/>
        <end position="120"/>
    </location>
</feature>